<accession>A0A0R3RC45</accession>
<sequence>LVHQQEKNPIVESATENNTFCFEHLICSQFFPTLSLFKIFFL</sequence>
<name>A0A0R3RC45_9BILA</name>
<proteinExistence type="predicted"/>
<protein>
    <submittedName>
        <fullName evidence="1">Ovule protein</fullName>
    </submittedName>
</protein>
<reference evidence="1" key="1">
    <citation type="submission" date="2017-02" db="UniProtKB">
        <authorList>
            <consortium name="WormBaseParasite"/>
        </authorList>
    </citation>
    <scope>IDENTIFICATION</scope>
</reference>
<organism evidence="1">
    <name type="scientific">Brugia timori</name>
    <dbReference type="NCBI Taxonomy" id="42155"/>
    <lineage>
        <taxon>Eukaryota</taxon>
        <taxon>Metazoa</taxon>
        <taxon>Ecdysozoa</taxon>
        <taxon>Nematoda</taxon>
        <taxon>Chromadorea</taxon>
        <taxon>Rhabditida</taxon>
        <taxon>Spirurina</taxon>
        <taxon>Spiruromorpha</taxon>
        <taxon>Filarioidea</taxon>
        <taxon>Onchocercidae</taxon>
        <taxon>Brugia</taxon>
    </lineage>
</organism>
<dbReference type="WBParaSite" id="BTMF_0001761401-mRNA-1">
    <property type="protein sequence ID" value="BTMF_0001761401-mRNA-1"/>
    <property type="gene ID" value="BTMF_0001761401"/>
</dbReference>
<evidence type="ECO:0000313" key="1">
    <source>
        <dbReference type="WBParaSite" id="BTMF_0001761401-mRNA-1"/>
    </source>
</evidence>
<dbReference type="AlphaFoldDB" id="A0A0R3RC45"/>